<dbReference type="KEGG" id="bgt:106054899"/>
<sequence>MRQKAYQMKECFTLNTETGNLENDTCQDRLPFICEYDSAAYSNSSRQQNSSLVLLRSFSMPAAISIAPSPRNTTFTVSVVTSSGFKAATFNYTISSRRVNVRSIWLLYLSFQQKLTSGLTHLWTISSILQTDYGRKRSAWRKDVVRILRDIVDSKHIINYNNVDLLLAILKRFLQLGDNSLEKMGLILTSINNVINVHTAVPNDPMGDEALFRLEVNVLDTLKQAVIDSVINSVVGADDFKVFLLSDGIMNAMYKVITYYALKVGQRFPAQSSIKLLDKSSVTAVWFQPLMYMEFGIGNLSQESHIHISADKYHEDIFKKTEFSFKVRLVQDINSNVVIDDSDCLLLKVKISTYSGSILHFLSNLKLEIASQAHKHLKGALDLFDGSFQELPREDENLTDLSMNVNTVFLPKTSLKQYSILAGGYYYILIRIKPDQRVNITGRLDGTVSQEEAITVQCVRLMCVEWDSHLQSWSTRYCYPTIYSLGQPAYVNCLCDTGTIFSGGFSPCSKSHL</sequence>
<dbReference type="VEuPathDB" id="VectorBase:BGLAX_046016"/>
<dbReference type="EnsemblMetazoa" id="BGLB025124-RA">
    <property type="protein sequence ID" value="BGLB025124-PA"/>
    <property type="gene ID" value="BGLB025124"/>
</dbReference>
<dbReference type="InterPro" id="IPR018378">
    <property type="entry name" value="C-type_lectin_CS"/>
</dbReference>
<evidence type="ECO:0000313" key="1">
    <source>
        <dbReference type="EnsemblMetazoa" id="BGLB025124-PA"/>
    </source>
</evidence>
<organism evidence="1 2">
    <name type="scientific">Biomphalaria glabrata</name>
    <name type="common">Bloodfluke planorb</name>
    <name type="synonym">Freshwater snail</name>
    <dbReference type="NCBI Taxonomy" id="6526"/>
    <lineage>
        <taxon>Eukaryota</taxon>
        <taxon>Metazoa</taxon>
        <taxon>Spiralia</taxon>
        <taxon>Lophotrochozoa</taxon>
        <taxon>Mollusca</taxon>
        <taxon>Gastropoda</taxon>
        <taxon>Heterobranchia</taxon>
        <taxon>Euthyneura</taxon>
        <taxon>Panpulmonata</taxon>
        <taxon>Hygrophila</taxon>
        <taxon>Lymnaeoidea</taxon>
        <taxon>Planorbidae</taxon>
        <taxon>Biomphalaria</taxon>
    </lineage>
</organism>
<dbReference type="Proteomes" id="UP000076420">
    <property type="component" value="Unassembled WGS sequence"/>
</dbReference>
<reference evidence="1" key="1">
    <citation type="submission" date="2020-05" db="UniProtKB">
        <authorList>
            <consortium name="EnsemblMetazoa"/>
        </authorList>
    </citation>
    <scope>IDENTIFICATION</scope>
    <source>
        <strain evidence="1">BB02</strain>
    </source>
</reference>
<accession>A0A2C9KYU4</accession>
<evidence type="ECO:0000313" key="2">
    <source>
        <dbReference type="Proteomes" id="UP000076420"/>
    </source>
</evidence>
<name>A0A2C9KYU4_BIOGL</name>
<dbReference type="AlphaFoldDB" id="A0A2C9KYU4"/>
<protein>
    <submittedName>
        <fullName evidence="1">Uncharacterized protein</fullName>
    </submittedName>
</protein>
<dbReference type="PROSITE" id="PS00615">
    <property type="entry name" value="C_TYPE_LECTIN_1"/>
    <property type="match status" value="1"/>
</dbReference>
<dbReference type="VEuPathDB" id="VectorBase:BGLAX_037478"/>
<proteinExistence type="predicted"/>
<gene>
    <name evidence="1" type="primary">106054899</name>
</gene>
<dbReference type="VEuPathDB" id="VectorBase:BGLB025124"/>